<evidence type="ECO:0000259" key="1">
    <source>
        <dbReference type="PROSITE" id="PS51819"/>
    </source>
</evidence>
<evidence type="ECO:0000313" key="3">
    <source>
        <dbReference type="Proteomes" id="UP001589896"/>
    </source>
</evidence>
<dbReference type="InterPro" id="IPR029068">
    <property type="entry name" value="Glyas_Bleomycin-R_OHBP_Dase"/>
</dbReference>
<feature type="domain" description="VOC" evidence="1">
    <location>
        <begin position="2"/>
        <end position="115"/>
    </location>
</feature>
<gene>
    <name evidence="2" type="ORF">ACFFGH_33245</name>
</gene>
<dbReference type="EMBL" id="JBHLTG010000017">
    <property type="protein sequence ID" value="MFC0682723.1"/>
    <property type="molecule type" value="Genomic_DNA"/>
</dbReference>
<proteinExistence type="predicted"/>
<organism evidence="2 3">
    <name type="scientific">Lysobacter korlensis</name>
    <dbReference type="NCBI Taxonomy" id="553636"/>
    <lineage>
        <taxon>Bacteria</taxon>
        <taxon>Pseudomonadati</taxon>
        <taxon>Pseudomonadota</taxon>
        <taxon>Gammaproteobacteria</taxon>
        <taxon>Lysobacterales</taxon>
        <taxon>Lysobacteraceae</taxon>
        <taxon>Lysobacter</taxon>
    </lineage>
</organism>
<dbReference type="SUPFAM" id="SSF54593">
    <property type="entry name" value="Glyoxalase/Bleomycin resistance protein/Dihydroxybiphenyl dioxygenase"/>
    <property type="match status" value="1"/>
</dbReference>
<dbReference type="Gene3D" id="3.10.180.10">
    <property type="entry name" value="2,3-Dihydroxybiphenyl 1,2-Dioxygenase, domain 1"/>
    <property type="match status" value="1"/>
</dbReference>
<dbReference type="Proteomes" id="UP001589896">
    <property type="component" value="Unassembled WGS sequence"/>
</dbReference>
<comment type="caution">
    <text evidence="2">The sequence shown here is derived from an EMBL/GenBank/DDBJ whole genome shotgun (WGS) entry which is preliminary data.</text>
</comment>
<dbReference type="RefSeq" id="WP_386677007.1">
    <property type="nucleotide sequence ID" value="NZ_JBHLTG010000017.1"/>
</dbReference>
<reference evidence="2 3" key="1">
    <citation type="submission" date="2024-09" db="EMBL/GenBank/DDBJ databases">
        <authorList>
            <person name="Sun Q."/>
            <person name="Mori K."/>
        </authorList>
    </citation>
    <scope>NUCLEOTIDE SEQUENCE [LARGE SCALE GENOMIC DNA]</scope>
    <source>
        <strain evidence="2 3">KCTC 23076</strain>
    </source>
</reference>
<keyword evidence="3" id="KW-1185">Reference proteome</keyword>
<sequence>MNLNQVTLPATDVVASVAFYRQLGFVQIVDAPHYARFECPTGDATFSVHAAAPGDVGPGVVVYFEFESPDALNAKVEGLRTRGIEFERLPADERWLWREARLRDPAGNRLCFYFAGANRRHPPWRIDTDAPALSASTTGF</sequence>
<evidence type="ECO:0000313" key="2">
    <source>
        <dbReference type="EMBL" id="MFC0682723.1"/>
    </source>
</evidence>
<name>A0ABV6S3L5_9GAMM</name>
<dbReference type="Pfam" id="PF00903">
    <property type="entry name" value="Glyoxalase"/>
    <property type="match status" value="1"/>
</dbReference>
<dbReference type="InterPro" id="IPR037523">
    <property type="entry name" value="VOC_core"/>
</dbReference>
<dbReference type="InterPro" id="IPR004360">
    <property type="entry name" value="Glyas_Fos-R_dOase_dom"/>
</dbReference>
<accession>A0ABV6S3L5</accession>
<dbReference type="PROSITE" id="PS51819">
    <property type="entry name" value="VOC"/>
    <property type="match status" value="1"/>
</dbReference>
<protein>
    <submittedName>
        <fullName evidence="2">VOC family protein</fullName>
    </submittedName>
</protein>